<dbReference type="SUPFAM" id="SSF46785">
    <property type="entry name" value="Winged helix' DNA-binding domain"/>
    <property type="match status" value="1"/>
</dbReference>
<evidence type="ECO:0000256" key="4">
    <source>
        <dbReference type="ARBA" id="ARBA00023163"/>
    </source>
</evidence>
<evidence type="ECO:0000259" key="5">
    <source>
        <dbReference type="PROSITE" id="PS50931"/>
    </source>
</evidence>
<protein>
    <submittedName>
        <fullName evidence="6">LysR family transcriptional regulator</fullName>
    </submittedName>
</protein>
<evidence type="ECO:0000256" key="3">
    <source>
        <dbReference type="ARBA" id="ARBA00023125"/>
    </source>
</evidence>
<dbReference type="Pfam" id="PF03466">
    <property type="entry name" value="LysR_substrate"/>
    <property type="match status" value="1"/>
</dbReference>
<evidence type="ECO:0000313" key="7">
    <source>
        <dbReference type="Proteomes" id="UP000463700"/>
    </source>
</evidence>
<dbReference type="PANTHER" id="PTHR30537:SF26">
    <property type="entry name" value="GLYCINE CLEAVAGE SYSTEM TRANSCRIPTIONAL ACTIVATOR"/>
    <property type="match status" value="1"/>
</dbReference>
<dbReference type="RefSeq" id="WP_154557994.1">
    <property type="nucleotide sequence ID" value="NZ_VOSW01000001.1"/>
</dbReference>
<dbReference type="PRINTS" id="PR00039">
    <property type="entry name" value="HTHLYSR"/>
</dbReference>
<dbReference type="GO" id="GO:0003700">
    <property type="term" value="F:DNA-binding transcription factor activity"/>
    <property type="evidence" value="ECO:0007669"/>
    <property type="project" value="InterPro"/>
</dbReference>
<accession>A0A6N6WMY5</accession>
<dbReference type="PANTHER" id="PTHR30537">
    <property type="entry name" value="HTH-TYPE TRANSCRIPTIONAL REGULATOR"/>
    <property type="match status" value="1"/>
</dbReference>
<dbReference type="InterPro" id="IPR036388">
    <property type="entry name" value="WH-like_DNA-bd_sf"/>
</dbReference>
<dbReference type="InterPro" id="IPR005119">
    <property type="entry name" value="LysR_subst-bd"/>
</dbReference>
<keyword evidence="3" id="KW-0238">DNA-binding</keyword>
<dbReference type="Pfam" id="PF00126">
    <property type="entry name" value="HTH_1"/>
    <property type="match status" value="1"/>
</dbReference>
<dbReference type="PROSITE" id="PS50931">
    <property type="entry name" value="HTH_LYSR"/>
    <property type="match status" value="1"/>
</dbReference>
<dbReference type="OrthoDB" id="8591238at2"/>
<sequence>MRRLPSLIALRFFEETARHMSFNRAATALCVTQGAVSRQIKLLEESLGAKLFERDHKGIRLTPAGVQFLPCLSEAFDTIERGFRQITAAKGRRRLVVAVPPTFATQWFSPRLGSLGDELPDVELSVRTSPTEDCHCVIRFGRNALAGAHSELLMTERHVLVGAPGLLSESLDMLLEHLPALHVLHNDARLDLWPNWLAKAGLPARYAENGIEFSTLEQAIRAARKGAGLAVVDRNMIVEELADGSLTRFSEIEVTGPFGYWLDIPQQYVGLEYVQAFAGWMREEVLLLQVSHSVSARSSQSKGVTSSSGLE</sequence>
<dbReference type="InterPro" id="IPR036390">
    <property type="entry name" value="WH_DNA-bd_sf"/>
</dbReference>
<dbReference type="Gene3D" id="1.10.10.10">
    <property type="entry name" value="Winged helix-like DNA-binding domain superfamily/Winged helix DNA-binding domain"/>
    <property type="match status" value="1"/>
</dbReference>
<dbReference type="InterPro" id="IPR000847">
    <property type="entry name" value="LysR_HTH_N"/>
</dbReference>
<dbReference type="SUPFAM" id="SSF53850">
    <property type="entry name" value="Periplasmic binding protein-like II"/>
    <property type="match status" value="1"/>
</dbReference>
<dbReference type="Proteomes" id="UP000463700">
    <property type="component" value="Unassembled WGS sequence"/>
</dbReference>
<organism evidence="6 7">
    <name type="scientific">Paraburkholderia madseniana</name>
    <dbReference type="NCBI Taxonomy" id="2599607"/>
    <lineage>
        <taxon>Bacteria</taxon>
        <taxon>Pseudomonadati</taxon>
        <taxon>Pseudomonadota</taxon>
        <taxon>Betaproteobacteria</taxon>
        <taxon>Burkholderiales</taxon>
        <taxon>Burkholderiaceae</taxon>
        <taxon>Paraburkholderia</taxon>
    </lineage>
</organism>
<evidence type="ECO:0000256" key="1">
    <source>
        <dbReference type="ARBA" id="ARBA00009437"/>
    </source>
</evidence>
<proteinExistence type="inferred from homology"/>
<keyword evidence="4" id="KW-0804">Transcription</keyword>
<dbReference type="InterPro" id="IPR058163">
    <property type="entry name" value="LysR-type_TF_proteobact-type"/>
</dbReference>
<dbReference type="GO" id="GO:0006351">
    <property type="term" value="P:DNA-templated transcription"/>
    <property type="evidence" value="ECO:0007669"/>
    <property type="project" value="TreeGrafter"/>
</dbReference>
<gene>
    <name evidence="6" type="ORF">FSO04_01365</name>
</gene>
<feature type="domain" description="HTH lysR-type" evidence="5">
    <location>
        <begin position="5"/>
        <end position="62"/>
    </location>
</feature>
<dbReference type="Gene3D" id="3.40.190.10">
    <property type="entry name" value="Periplasmic binding protein-like II"/>
    <property type="match status" value="2"/>
</dbReference>
<dbReference type="FunFam" id="1.10.10.10:FF:000001">
    <property type="entry name" value="LysR family transcriptional regulator"/>
    <property type="match status" value="1"/>
</dbReference>
<comment type="caution">
    <text evidence="6">The sequence shown here is derived from an EMBL/GenBank/DDBJ whole genome shotgun (WGS) entry which is preliminary data.</text>
</comment>
<dbReference type="EMBL" id="VOSW01000001">
    <property type="protein sequence ID" value="KAE8762027.1"/>
    <property type="molecule type" value="Genomic_DNA"/>
</dbReference>
<evidence type="ECO:0000313" key="6">
    <source>
        <dbReference type="EMBL" id="KAE8762027.1"/>
    </source>
</evidence>
<reference evidence="6 7" key="1">
    <citation type="journal article" date="2020" name="Int. J. Syst. Evol. Microbiol.">
        <title>Paraburkholderia madseniana sp. nov., a phenolic acid-degrading bacterium isolated from acidic forest soil.</title>
        <authorList>
            <person name="Wilhelm R.C."/>
            <person name="Murphy S.J.L."/>
            <person name="Feriancek N.M."/>
            <person name="Karasz D.C."/>
            <person name="DeRito C.M."/>
            <person name="Newman J.D."/>
            <person name="Buckley D.H."/>
        </authorList>
    </citation>
    <scope>NUCLEOTIDE SEQUENCE [LARGE SCALE GENOMIC DNA]</scope>
    <source>
        <strain evidence="6 7">RP11</strain>
    </source>
</reference>
<name>A0A6N6WMY5_9BURK</name>
<dbReference type="GO" id="GO:0043565">
    <property type="term" value="F:sequence-specific DNA binding"/>
    <property type="evidence" value="ECO:0007669"/>
    <property type="project" value="TreeGrafter"/>
</dbReference>
<comment type="similarity">
    <text evidence="1">Belongs to the LysR transcriptional regulatory family.</text>
</comment>
<evidence type="ECO:0000256" key="2">
    <source>
        <dbReference type="ARBA" id="ARBA00023015"/>
    </source>
</evidence>
<keyword evidence="2" id="KW-0805">Transcription regulation</keyword>
<dbReference type="AlphaFoldDB" id="A0A6N6WMY5"/>